<dbReference type="AlphaFoldDB" id="A0A6A5ZE07"/>
<feature type="region of interest" description="Disordered" evidence="1">
    <location>
        <begin position="127"/>
        <end position="147"/>
    </location>
</feature>
<dbReference type="GO" id="GO:0015031">
    <property type="term" value="P:protein transport"/>
    <property type="evidence" value="ECO:0007669"/>
    <property type="project" value="TreeGrafter"/>
</dbReference>
<sequence>MASNDNPEGASTLSTWANNFTRNSNKMITDMQLKDWIRIVIIVGTYCLIRPHLLKLGARIQEKQHAKDAEEIHAEIHPNELRGKVEIPGVGDSDEENDEDEKPGDWGRSARVRQRKFIRDALKKEEERLAQEQEDEEDKDIAEFLTE</sequence>
<evidence type="ECO:0000313" key="3">
    <source>
        <dbReference type="Proteomes" id="UP000799770"/>
    </source>
</evidence>
<accession>A0A6A5ZE07</accession>
<feature type="compositionally biased region" description="Acidic residues" evidence="1">
    <location>
        <begin position="132"/>
        <end position="147"/>
    </location>
</feature>
<gene>
    <name evidence="2" type="ORF">BDV96DRAFT_572638</name>
</gene>
<evidence type="ECO:0000256" key="1">
    <source>
        <dbReference type="SAM" id="MobiDB-lite"/>
    </source>
</evidence>
<dbReference type="PANTHER" id="PTHR28199:SF1">
    <property type="entry name" value="PROCESSING OF GAS1 AND ALP PROTEIN 2"/>
    <property type="match status" value="1"/>
</dbReference>
<dbReference type="OrthoDB" id="4227028at2759"/>
<protein>
    <submittedName>
        <fullName evidence="2">Protein trafficking Pga2</fullName>
    </submittedName>
</protein>
<name>A0A6A5ZE07_9PLEO</name>
<dbReference type="PANTHER" id="PTHR28199">
    <property type="entry name" value="PROCESSING OF GAS1 AND ALP PROTEIN 2"/>
    <property type="match status" value="1"/>
</dbReference>
<reference evidence="2" key="1">
    <citation type="journal article" date="2020" name="Stud. Mycol.">
        <title>101 Dothideomycetes genomes: a test case for predicting lifestyles and emergence of pathogens.</title>
        <authorList>
            <person name="Haridas S."/>
            <person name="Albert R."/>
            <person name="Binder M."/>
            <person name="Bloem J."/>
            <person name="Labutti K."/>
            <person name="Salamov A."/>
            <person name="Andreopoulos B."/>
            <person name="Baker S."/>
            <person name="Barry K."/>
            <person name="Bills G."/>
            <person name="Bluhm B."/>
            <person name="Cannon C."/>
            <person name="Castanera R."/>
            <person name="Culley D."/>
            <person name="Daum C."/>
            <person name="Ezra D."/>
            <person name="Gonzalez J."/>
            <person name="Henrissat B."/>
            <person name="Kuo A."/>
            <person name="Liang C."/>
            <person name="Lipzen A."/>
            <person name="Lutzoni F."/>
            <person name="Magnuson J."/>
            <person name="Mondo S."/>
            <person name="Nolan M."/>
            <person name="Ohm R."/>
            <person name="Pangilinan J."/>
            <person name="Park H.-J."/>
            <person name="Ramirez L."/>
            <person name="Alfaro M."/>
            <person name="Sun H."/>
            <person name="Tritt A."/>
            <person name="Yoshinaga Y."/>
            <person name="Zwiers L.-H."/>
            <person name="Turgeon B."/>
            <person name="Goodwin S."/>
            <person name="Spatafora J."/>
            <person name="Crous P."/>
            <person name="Grigoriev I."/>
        </authorList>
    </citation>
    <scope>NUCLEOTIDE SEQUENCE</scope>
    <source>
        <strain evidence="2">CBS 627.86</strain>
    </source>
</reference>
<dbReference type="Pfam" id="PF07543">
    <property type="entry name" value="PGA2"/>
    <property type="match status" value="1"/>
</dbReference>
<dbReference type="InterPro" id="IPR011431">
    <property type="entry name" value="Trafficking_Pga2"/>
</dbReference>
<proteinExistence type="predicted"/>
<dbReference type="Proteomes" id="UP000799770">
    <property type="component" value="Unassembled WGS sequence"/>
</dbReference>
<organism evidence="2 3">
    <name type="scientific">Lophiotrema nucula</name>
    <dbReference type="NCBI Taxonomy" id="690887"/>
    <lineage>
        <taxon>Eukaryota</taxon>
        <taxon>Fungi</taxon>
        <taxon>Dikarya</taxon>
        <taxon>Ascomycota</taxon>
        <taxon>Pezizomycotina</taxon>
        <taxon>Dothideomycetes</taxon>
        <taxon>Pleosporomycetidae</taxon>
        <taxon>Pleosporales</taxon>
        <taxon>Lophiotremataceae</taxon>
        <taxon>Lophiotrema</taxon>
    </lineage>
</organism>
<feature type="compositionally biased region" description="Acidic residues" evidence="1">
    <location>
        <begin position="92"/>
        <end position="102"/>
    </location>
</feature>
<dbReference type="EMBL" id="ML977320">
    <property type="protein sequence ID" value="KAF2116681.1"/>
    <property type="molecule type" value="Genomic_DNA"/>
</dbReference>
<feature type="region of interest" description="Disordered" evidence="1">
    <location>
        <begin position="80"/>
        <end position="109"/>
    </location>
</feature>
<evidence type="ECO:0000313" key="2">
    <source>
        <dbReference type="EMBL" id="KAF2116681.1"/>
    </source>
</evidence>
<keyword evidence="3" id="KW-1185">Reference proteome</keyword>
<dbReference type="PIRSF" id="PIRSF022909">
    <property type="entry name" value="UCP022909"/>
    <property type="match status" value="1"/>
</dbReference>